<reference evidence="2" key="2">
    <citation type="submission" date="2025-09" db="UniProtKB">
        <authorList>
            <consortium name="Ensembl"/>
        </authorList>
    </citation>
    <scope>IDENTIFICATION</scope>
</reference>
<accession>A0A673WP81</accession>
<organism evidence="2 3">
    <name type="scientific">Salmo trutta</name>
    <name type="common">Brown trout</name>
    <dbReference type="NCBI Taxonomy" id="8032"/>
    <lineage>
        <taxon>Eukaryota</taxon>
        <taxon>Metazoa</taxon>
        <taxon>Chordata</taxon>
        <taxon>Craniata</taxon>
        <taxon>Vertebrata</taxon>
        <taxon>Euteleostomi</taxon>
        <taxon>Actinopterygii</taxon>
        <taxon>Neopterygii</taxon>
        <taxon>Teleostei</taxon>
        <taxon>Protacanthopterygii</taxon>
        <taxon>Salmoniformes</taxon>
        <taxon>Salmonidae</taxon>
        <taxon>Salmoninae</taxon>
        <taxon>Salmo</taxon>
    </lineage>
</organism>
<dbReference type="PANTHER" id="PTHR35083:SF2">
    <property type="entry name" value="CHROMOSOME 17 CXORF38 HOMOLOG"/>
    <property type="match status" value="1"/>
</dbReference>
<evidence type="ECO:0000256" key="1">
    <source>
        <dbReference type="SAM" id="MobiDB-lite"/>
    </source>
</evidence>
<sequence>MVHEELSARLNDGGYKNWLKAGYCLLKLREGLHPFTDTEMRSFHRNLVTRNPGLRRPCRSGCSSKGNQLYSLCVVCTEWRTVILRHHTNPRGMVNWGNCRPPLWYQDHWELAKAYMPRGQAGVKGAALCDASALLNLLNFCSHFNYVDQHCVREVIRCRNELMHSCEMRVCDQWMRRYQVSIQQLLQQFTHIPEVAAAGQQILEVCVCVCYQLSALCVVSPLIYGAEMRCVCFSVQMLAVDLSVLVPGVDQVDGSVPEGLEPISQWEMDLLRERLQELLTDTDTQDTEELLRLRDFLLANRDLSDQFSSELQTITSMETQMRRGGGAREGGGNEVETPE</sequence>
<dbReference type="Ensembl" id="ENSSTUT00000014596.1">
    <property type="protein sequence ID" value="ENSSTUP00000013825.1"/>
    <property type="gene ID" value="ENSSTUG00000006422.1"/>
</dbReference>
<reference evidence="2" key="1">
    <citation type="submission" date="2025-08" db="UniProtKB">
        <authorList>
            <consortium name="Ensembl"/>
        </authorList>
    </citation>
    <scope>IDENTIFICATION</scope>
</reference>
<dbReference type="InParanoid" id="A0A673WP81"/>
<proteinExistence type="predicted"/>
<dbReference type="Proteomes" id="UP000472277">
    <property type="component" value="Chromosome 31"/>
</dbReference>
<protein>
    <submittedName>
        <fullName evidence="2">Uncharacterized protein</fullName>
    </submittedName>
</protein>
<name>A0A673WP81_SALTR</name>
<dbReference type="InterPro" id="IPR027897">
    <property type="entry name" value="DUF4559"/>
</dbReference>
<keyword evidence="3" id="KW-1185">Reference proteome</keyword>
<feature type="region of interest" description="Disordered" evidence="1">
    <location>
        <begin position="319"/>
        <end position="339"/>
    </location>
</feature>
<dbReference type="PANTHER" id="PTHR35083">
    <property type="entry name" value="RGD1565685 PROTEIN"/>
    <property type="match status" value="1"/>
</dbReference>
<dbReference type="AlphaFoldDB" id="A0A673WP81"/>
<gene>
    <name evidence="2" type="primary">zgc:153935</name>
</gene>
<feature type="compositionally biased region" description="Gly residues" evidence="1">
    <location>
        <begin position="323"/>
        <end position="333"/>
    </location>
</feature>
<dbReference type="GeneTree" id="ENSGT00390000006290"/>
<dbReference type="Pfam" id="PF15112">
    <property type="entry name" value="DUF4559"/>
    <property type="match status" value="1"/>
</dbReference>
<dbReference type="OMA" id="WPSDAWE"/>
<evidence type="ECO:0000313" key="3">
    <source>
        <dbReference type="Proteomes" id="UP000472277"/>
    </source>
</evidence>
<evidence type="ECO:0000313" key="2">
    <source>
        <dbReference type="Ensembl" id="ENSSTUP00000013825.1"/>
    </source>
</evidence>